<feature type="domain" description="CASPASE and TPR Repeat-Associated N-terminal" evidence="2">
    <location>
        <begin position="6"/>
        <end position="217"/>
    </location>
</feature>
<reference evidence="4" key="1">
    <citation type="submission" date="2022-06" db="EMBL/GenBank/DDBJ databases">
        <title>Draft genome sequence of Streptomyces sp. RB6PN25 isolated from peat swamp forest in Thailand.</title>
        <authorList>
            <person name="Duangmal K."/>
            <person name="Klaysubun C."/>
        </authorList>
    </citation>
    <scope>NUCLEOTIDE SEQUENCE</scope>
    <source>
        <strain evidence="4">RB6PN25</strain>
    </source>
</reference>
<comment type="caution">
    <text evidence="4">The sequence shown here is derived from an EMBL/GenBank/DDBJ whole genome shotgun (WGS) entry which is preliminary data.</text>
</comment>
<dbReference type="Pfam" id="PF20269">
    <property type="entry name" value="CATRA-N"/>
    <property type="match status" value="1"/>
</dbReference>
<keyword evidence="5" id="KW-1185">Reference proteome</keyword>
<evidence type="ECO:0000259" key="2">
    <source>
        <dbReference type="Pfam" id="PF20269"/>
    </source>
</evidence>
<protein>
    <submittedName>
        <fullName evidence="4">BN6_48550 family protein</fullName>
    </submittedName>
</protein>
<evidence type="ECO:0000256" key="1">
    <source>
        <dbReference type="SAM" id="MobiDB-lite"/>
    </source>
</evidence>
<dbReference type="Pfam" id="PF20270">
    <property type="entry name" value="CATRA-C"/>
    <property type="match status" value="1"/>
</dbReference>
<evidence type="ECO:0000259" key="3">
    <source>
        <dbReference type="Pfam" id="PF20270"/>
    </source>
</evidence>
<proteinExistence type="predicted"/>
<feature type="domain" description="CASPASE and TPR Repeat-Associated C-terminal" evidence="3">
    <location>
        <begin position="223"/>
        <end position="357"/>
    </location>
</feature>
<evidence type="ECO:0000313" key="5">
    <source>
        <dbReference type="Proteomes" id="UP001057702"/>
    </source>
</evidence>
<accession>A0ABT1PX94</accession>
<dbReference type="InterPro" id="IPR046923">
    <property type="entry name" value="CATRA-C"/>
</dbReference>
<dbReference type="Proteomes" id="UP001057702">
    <property type="component" value="Unassembled WGS sequence"/>
</dbReference>
<organism evidence="4 5">
    <name type="scientific">Streptomyces humicola</name>
    <dbReference type="NCBI Taxonomy" id="2953240"/>
    <lineage>
        <taxon>Bacteria</taxon>
        <taxon>Bacillati</taxon>
        <taxon>Actinomycetota</taxon>
        <taxon>Actinomycetes</taxon>
        <taxon>Kitasatosporales</taxon>
        <taxon>Streptomycetaceae</taxon>
        <taxon>Streptomyces</taxon>
    </lineage>
</organism>
<evidence type="ECO:0000313" key="4">
    <source>
        <dbReference type="EMBL" id="MCQ4082305.1"/>
    </source>
</evidence>
<dbReference type="NCBIfam" id="NF038357">
    <property type="entry name" value="BN6_48550_fam"/>
    <property type="match status" value="1"/>
</dbReference>
<sequence>MHSPSLLVHLFLRADRVEHRDAPDRSYLEAVWEGCGRLGMERAIPGRLEPLELPAALPPGRGSTVRVLAAREAPGAGVRQAFVFRSHDVVGLTALLAPSDGRGWRELEAIWDRHCPAPGDDVVPLGGVRLYRALGGSRSLRGGGARRLTADLRGSAPPHPAGTRAGWSGPCAAAHDGILLWEQRIGPEARLQGDRRLVVVGHRSSEARLDGWTWIEGEPGLTALGRYLLHAAKLRYEARVYAAGAGFRGLRAEAEEVLDDLMRLHSRPPERIEEFLAAARGLARLQAGGEGLITAATRLRALRRTAEIAAANMTAAVGEEWFRDPAGPFAQDRRTAQWLTAQLDDDVLYLQATSDRARDRRLQRPRLPQLRELHPHPPAPPAWAARRRRVWSEKTSKPSSRNCPGGSHPAPCATG</sequence>
<dbReference type="EMBL" id="JANFNG010000012">
    <property type="protein sequence ID" value="MCQ4082305.1"/>
    <property type="molecule type" value="Genomic_DNA"/>
</dbReference>
<dbReference type="InterPro" id="IPR046922">
    <property type="entry name" value="CATRA-N"/>
</dbReference>
<gene>
    <name evidence="4" type="ORF">NGB36_17260</name>
</gene>
<name>A0ABT1PX94_9ACTN</name>
<dbReference type="RefSeq" id="WP_255921207.1">
    <property type="nucleotide sequence ID" value="NZ_JANFNG010000012.1"/>
</dbReference>
<feature type="region of interest" description="Disordered" evidence="1">
    <location>
        <begin position="359"/>
        <end position="415"/>
    </location>
</feature>